<dbReference type="Proteomes" id="UP000265566">
    <property type="component" value="Chromosome 2"/>
</dbReference>
<name>A0A396JAL0_MEDTR</name>
<dbReference type="Gramene" id="rna7871">
    <property type="protein sequence ID" value="RHN72187.1"/>
    <property type="gene ID" value="gene7871"/>
</dbReference>
<sequence length="113" mass="13329">MVFWFKMLLVVHQGWMDCAFVMKGHAIIGVNMCLGMQFIPLRLGAYSLQQECTIHLLIQGSLIQWILNTLLHKKLRWNWISLHSLVPLVKHVQVICMRSFLSYLHLIPYFHIK</sequence>
<evidence type="ECO:0000313" key="2">
    <source>
        <dbReference type="Proteomes" id="UP000265566"/>
    </source>
</evidence>
<protein>
    <submittedName>
        <fullName evidence="1">Uncharacterized protein</fullName>
    </submittedName>
</protein>
<comment type="caution">
    <text evidence="1">The sequence shown here is derived from an EMBL/GenBank/DDBJ whole genome shotgun (WGS) entry which is preliminary data.</text>
</comment>
<dbReference type="EMBL" id="PSQE01000002">
    <property type="protein sequence ID" value="RHN72187.1"/>
    <property type="molecule type" value="Genomic_DNA"/>
</dbReference>
<dbReference type="AlphaFoldDB" id="A0A396JAL0"/>
<proteinExistence type="predicted"/>
<evidence type="ECO:0000313" key="1">
    <source>
        <dbReference type="EMBL" id="RHN72187.1"/>
    </source>
</evidence>
<gene>
    <name evidence="1" type="ORF">MtrunA17_Chr2g0284961</name>
</gene>
<accession>A0A396JAL0</accession>
<reference evidence="2" key="1">
    <citation type="journal article" date="2018" name="Nat. Plants">
        <title>Whole-genome landscape of Medicago truncatula symbiotic genes.</title>
        <authorList>
            <person name="Pecrix Y."/>
            <person name="Staton S.E."/>
            <person name="Sallet E."/>
            <person name="Lelandais-Briere C."/>
            <person name="Moreau S."/>
            <person name="Carrere S."/>
            <person name="Blein T."/>
            <person name="Jardinaud M.F."/>
            <person name="Latrasse D."/>
            <person name="Zouine M."/>
            <person name="Zahm M."/>
            <person name="Kreplak J."/>
            <person name="Mayjonade B."/>
            <person name="Satge C."/>
            <person name="Perez M."/>
            <person name="Cauet S."/>
            <person name="Marande W."/>
            <person name="Chantry-Darmon C."/>
            <person name="Lopez-Roques C."/>
            <person name="Bouchez O."/>
            <person name="Berard A."/>
            <person name="Debelle F."/>
            <person name="Munos S."/>
            <person name="Bendahmane A."/>
            <person name="Berges H."/>
            <person name="Niebel A."/>
            <person name="Buitink J."/>
            <person name="Frugier F."/>
            <person name="Benhamed M."/>
            <person name="Crespi M."/>
            <person name="Gouzy J."/>
            <person name="Gamas P."/>
        </authorList>
    </citation>
    <scope>NUCLEOTIDE SEQUENCE [LARGE SCALE GENOMIC DNA]</scope>
    <source>
        <strain evidence="2">cv. Jemalong A17</strain>
    </source>
</reference>
<organism evidence="1 2">
    <name type="scientific">Medicago truncatula</name>
    <name type="common">Barrel medic</name>
    <name type="synonym">Medicago tribuloides</name>
    <dbReference type="NCBI Taxonomy" id="3880"/>
    <lineage>
        <taxon>Eukaryota</taxon>
        <taxon>Viridiplantae</taxon>
        <taxon>Streptophyta</taxon>
        <taxon>Embryophyta</taxon>
        <taxon>Tracheophyta</taxon>
        <taxon>Spermatophyta</taxon>
        <taxon>Magnoliopsida</taxon>
        <taxon>eudicotyledons</taxon>
        <taxon>Gunneridae</taxon>
        <taxon>Pentapetalae</taxon>
        <taxon>rosids</taxon>
        <taxon>fabids</taxon>
        <taxon>Fabales</taxon>
        <taxon>Fabaceae</taxon>
        <taxon>Papilionoideae</taxon>
        <taxon>50 kb inversion clade</taxon>
        <taxon>NPAAA clade</taxon>
        <taxon>Hologalegina</taxon>
        <taxon>IRL clade</taxon>
        <taxon>Trifolieae</taxon>
        <taxon>Medicago</taxon>
    </lineage>
</organism>